<dbReference type="Proteomes" id="UP000054485">
    <property type="component" value="Unassembled WGS sequence"/>
</dbReference>
<dbReference type="EMBL" id="KN835132">
    <property type="protein sequence ID" value="KIK49449.1"/>
    <property type="molecule type" value="Genomic_DNA"/>
</dbReference>
<protein>
    <recommendedName>
        <fullName evidence="1">N-acetyltransferase domain-containing protein</fullName>
    </recommendedName>
</protein>
<gene>
    <name evidence="2" type="ORF">CY34DRAFT_20040</name>
</gene>
<dbReference type="SUPFAM" id="SSF55729">
    <property type="entry name" value="Acyl-CoA N-acyltransferases (Nat)"/>
    <property type="match status" value="1"/>
</dbReference>
<dbReference type="HOGENOM" id="CLU_059210_0_0_1"/>
<keyword evidence="3" id="KW-1185">Reference proteome</keyword>
<dbReference type="AlphaFoldDB" id="A0A0D0BIS6"/>
<evidence type="ECO:0000313" key="2">
    <source>
        <dbReference type="EMBL" id="KIK49449.1"/>
    </source>
</evidence>
<dbReference type="Gene3D" id="3.40.630.30">
    <property type="match status" value="1"/>
</dbReference>
<accession>A0A0D0BIS6</accession>
<evidence type="ECO:0000313" key="3">
    <source>
        <dbReference type="Proteomes" id="UP000054485"/>
    </source>
</evidence>
<dbReference type="InterPro" id="IPR000182">
    <property type="entry name" value="GNAT_dom"/>
</dbReference>
<dbReference type="PROSITE" id="PS51186">
    <property type="entry name" value="GNAT"/>
    <property type="match status" value="1"/>
</dbReference>
<sequence>MPGLLSSIQRFDLSTGIPEPVWAILLANAARANLILPHAEKLFDRQKFTPKISSTEQLWLVYSKPGTSEIQFILSCTEGPLDKYPLFILPIVPIATLAPELLKRVMEALCSALLNEPGFKRERVFSVFSVKIVTEAFTLAWEKVAEISRLKDPYYDAFLSVCTASTLGPQQRAAVTSEDLGPRRAVEKDTDQIAVLCEQFAATSAPFFLSKEKALEEARLLIANKQVWVLEMQKHNEKPEIATIVAVTRKSELEGIATITKVYTPSKWRGKGCAKMLVRHVCVELLEKYKQIVLYVGVDNPAKAVYSHVGFQGISEGSLPSERWLEIGFERSKVKLGHW</sequence>
<reference evidence="3" key="2">
    <citation type="submission" date="2015-01" db="EMBL/GenBank/DDBJ databases">
        <title>Evolutionary Origins and Diversification of the Mycorrhizal Mutualists.</title>
        <authorList>
            <consortium name="DOE Joint Genome Institute"/>
            <consortium name="Mycorrhizal Genomics Consortium"/>
            <person name="Kohler A."/>
            <person name="Kuo A."/>
            <person name="Nagy L.G."/>
            <person name="Floudas D."/>
            <person name="Copeland A."/>
            <person name="Barry K.W."/>
            <person name="Cichocki N."/>
            <person name="Veneault-Fourrey C."/>
            <person name="LaButti K."/>
            <person name="Lindquist E.A."/>
            <person name="Lipzen A."/>
            <person name="Lundell T."/>
            <person name="Morin E."/>
            <person name="Murat C."/>
            <person name="Riley R."/>
            <person name="Ohm R."/>
            <person name="Sun H."/>
            <person name="Tunlid A."/>
            <person name="Henrissat B."/>
            <person name="Grigoriev I.V."/>
            <person name="Hibbett D.S."/>
            <person name="Martin F."/>
        </authorList>
    </citation>
    <scope>NUCLEOTIDE SEQUENCE [LARGE SCALE GENOMIC DNA]</scope>
    <source>
        <strain evidence="3">UH-Slu-Lm8-n1</strain>
    </source>
</reference>
<dbReference type="InParanoid" id="A0A0D0BIS6"/>
<organism evidence="2 3">
    <name type="scientific">Suillus luteus UH-Slu-Lm8-n1</name>
    <dbReference type="NCBI Taxonomy" id="930992"/>
    <lineage>
        <taxon>Eukaryota</taxon>
        <taxon>Fungi</taxon>
        <taxon>Dikarya</taxon>
        <taxon>Basidiomycota</taxon>
        <taxon>Agaricomycotina</taxon>
        <taxon>Agaricomycetes</taxon>
        <taxon>Agaricomycetidae</taxon>
        <taxon>Boletales</taxon>
        <taxon>Suillineae</taxon>
        <taxon>Suillaceae</taxon>
        <taxon>Suillus</taxon>
    </lineage>
</organism>
<dbReference type="STRING" id="930992.A0A0D0BIS6"/>
<feature type="domain" description="N-acetyltransferase" evidence="1">
    <location>
        <begin position="180"/>
        <end position="339"/>
    </location>
</feature>
<dbReference type="Pfam" id="PF13508">
    <property type="entry name" value="Acetyltransf_7"/>
    <property type="match status" value="1"/>
</dbReference>
<evidence type="ECO:0000259" key="1">
    <source>
        <dbReference type="PROSITE" id="PS51186"/>
    </source>
</evidence>
<reference evidence="2 3" key="1">
    <citation type="submission" date="2014-04" db="EMBL/GenBank/DDBJ databases">
        <authorList>
            <consortium name="DOE Joint Genome Institute"/>
            <person name="Kuo A."/>
            <person name="Ruytinx J."/>
            <person name="Rineau F."/>
            <person name="Colpaert J."/>
            <person name="Kohler A."/>
            <person name="Nagy L.G."/>
            <person name="Floudas D."/>
            <person name="Copeland A."/>
            <person name="Barry K.W."/>
            <person name="Cichocki N."/>
            <person name="Veneault-Fourrey C."/>
            <person name="LaButti K."/>
            <person name="Lindquist E.A."/>
            <person name="Lipzen A."/>
            <person name="Lundell T."/>
            <person name="Morin E."/>
            <person name="Murat C."/>
            <person name="Sun H."/>
            <person name="Tunlid A."/>
            <person name="Henrissat B."/>
            <person name="Grigoriev I.V."/>
            <person name="Hibbett D.S."/>
            <person name="Martin F."/>
            <person name="Nordberg H.P."/>
            <person name="Cantor M.N."/>
            <person name="Hua S.X."/>
        </authorList>
    </citation>
    <scope>NUCLEOTIDE SEQUENCE [LARGE SCALE GENOMIC DNA]</scope>
    <source>
        <strain evidence="2 3">UH-Slu-Lm8-n1</strain>
    </source>
</reference>
<dbReference type="InterPro" id="IPR016181">
    <property type="entry name" value="Acyl_CoA_acyltransferase"/>
</dbReference>
<dbReference type="CDD" id="cd04301">
    <property type="entry name" value="NAT_SF"/>
    <property type="match status" value="1"/>
</dbReference>
<dbReference type="GO" id="GO:0016747">
    <property type="term" value="F:acyltransferase activity, transferring groups other than amino-acyl groups"/>
    <property type="evidence" value="ECO:0007669"/>
    <property type="project" value="InterPro"/>
</dbReference>
<dbReference type="OrthoDB" id="5372118at2759"/>
<name>A0A0D0BIS6_9AGAM</name>
<proteinExistence type="predicted"/>